<dbReference type="Gramene" id="Al_scaffold_0006_2132">
    <property type="protein sequence ID" value="Al_scaffold_0006_2132"/>
    <property type="gene ID" value="Al_scaffold_0006_2132"/>
</dbReference>
<feature type="transmembrane region" description="Helical" evidence="1">
    <location>
        <begin position="363"/>
        <end position="396"/>
    </location>
</feature>
<keyword evidence="3" id="KW-1185">Reference proteome</keyword>
<evidence type="ECO:0000313" key="2">
    <source>
        <dbReference type="EMBL" id="EFH48271.1"/>
    </source>
</evidence>
<evidence type="ECO:0000313" key="3">
    <source>
        <dbReference type="Proteomes" id="UP000008694"/>
    </source>
</evidence>
<keyword evidence="1" id="KW-0812">Transmembrane</keyword>
<dbReference type="Proteomes" id="UP000008694">
    <property type="component" value="Unassembled WGS sequence"/>
</dbReference>
<dbReference type="HOGENOM" id="CLU_693268_0_0_1"/>
<protein>
    <submittedName>
        <fullName evidence="2">Predicted protein</fullName>
    </submittedName>
</protein>
<dbReference type="EMBL" id="GL348718">
    <property type="protein sequence ID" value="EFH48271.1"/>
    <property type="molecule type" value="Genomic_DNA"/>
</dbReference>
<sequence length="398" mass="43983">MNLFSDAGGAFARRRRDVSNHLSSSCVCSVFRKPFVSFFNLPDHHGALPLAWFLVVGDPFFTLSRTSYLRQYSKLRVAIDETYLALILARSPKAKFAKTLESGLILSLSSRSMESSCFAILVDHGPHRNLAWLKPVMKMAAEGSTLIHQASPVLDPGTLPKWYRNPSSMSTPVPQPPTMSLSTPIICSSSPSRHTQSLIDLVKGELGFMEPIDRGLQLKPILPLLLCWYNFYLRTLPLESPMEIIYEIKRVKKNGIMIPSPRSGGYRSFFNPLSHTLKQTPTDYRIVVILLLADEQIHVALLVPSRVSAMDPLSTSCSLVTVTITSSNASSADVVSTNRVITCAKLLSSFCLQALMDPSSNFISYLCVAIALPLLCCLCFILSFVTFVFLATLTLVLV</sequence>
<organism evidence="3">
    <name type="scientific">Arabidopsis lyrata subsp. lyrata</name>
    <name type="common">Lyre-leaved rock-cress</name>
    <dbReference type="NCBI Taxonomy" id="81972"/>
    <lineage>
        <taxon>Eukaryota</taxon>
        <taxon>Viridiplantae</taxon>
        <taxon>Streptophyta</taxon>
        <taxon>Embryophyta</taxon>
        <taxon>Tracheophyta</taxon>
        <taxon>Spermatophyta</taxon>
        <taxon>Magnoliopsida</taxon>
        <taxon>eudicotyledons</taxon>
        <taxon>Gunneridae</taxon>
        <taxon>Pentapetalae</taxon>
        <taxon>rosids</taxon>
        <taxon>malvids</taxon>
        <taxon>Brassicales</taxon>
        <taxon>Brassicaceae</taxon>
        <taxon>Camelineae</taxon>
        <taxon>Arabidopsis</taxon>
    </lineage>
</organism>
<name>D7M1H3_ARALL</name>
<keyword evidence="1" id="KW-1133">Transmembrane helix</keyword>
<dbReference type="AlphaFoldDB" id="D7M1H3"/>
<gene>
    <name evidence="2" type="ORF">ARALYDRAFT_662067</name>
</gene>
<accession>D7M1H3</accession>
<evidence type="ECO:0000256" key="1">
    <source>
        <dbReference type="SAM" id="Phobius"/>
    </source>
</evidence>
<keyword evidence="1" id="KW-0472">Membrane</keyword>
<reference evidence="3" key="1">
    <citation type="journal article" date="2011" name="Nat. Genet.">
        <title>The Arabidopsis lyrata genome sequence and the basis of rapid genome size change.</title>
        <authorList>
            <person name="Hu T.T."/>
            <person name="Pattyn P."/>
            <person name="Bakker E.G."/>
            <person name="Cao J."/>
            <person name="Cheng J.-F."/>
            <person name="Clark R.M."/>
            <person name="Fahlgren N."/>
            <person name="Fawcett J.A."/>
            <person name="Grimwood J."/>
            <person name="Gundlach H."/>
            <person name="Haberer G."/>
            <person name="Hollister J.D."/>
            <person name="Ossowski S."/>
            <person name="Ottilar R.P."/>
            <person name="Salamov A.A."/>
            <person name="Schneeberger K."/>
            <person name="Spannagl M."/>
            <person name="Wang X."/>
            <person name="Yang L."/>
            <person name="Nasrallah M.E."/>
            <person name="Bergelson J."/>
            <person name="Carrington J.C."/>
            <person name="Gaut B.S."/>
            <person name="Schmutz J."/>
            <person name="Mayer K.F.X."/>
            <person name="Van de Peer Y."/>
            <person name="Grigoriev I.V."/>
            <person name="Nordborg M."/>
            <person name="Weigel D."/>
            <person name="Guo Y.-L."/>
        </authorList>
    </citation>
    <scope>NUCLEOTIDE SEQUENCE [LARGE SCALE GENOMIC DNA]</scope>
    <source>
        <strain evidence="3">cv. MN47</strain>
    </source>
</reference>
<proteinExistence type="predicted"/>